<evidence type="ECO:0000313" key="2">
    <source>
        <dbReference type="EMBL" id="CCH78608.1"/>
    </source>
</evidence>
<organism evidence="2 3">
    <name type="scientific">Nostocoides japonicum T1-X7</name>
    <dbReference type="NCBI Taxonomy" id="1194083"/>
    <lineage>
        <taxon>Bacteria</taxon>
        <taxon>Bacillati</taxon>
        <taxon>Actinomycetota</taxon>
        <taxon>Actinomycetes</taxon>
        <taxon>Micrococcales</taxon>
        <taxon>Intrasporangiaceae</taxon>
        <taxon>Nostocoides</taxon>
    </lineage>
</organism>
<keyword evidence="3" id="KW-1185">Reference proteome</keyword>
<comment type="caution">
    <text evidence="2">The sequence shown here is derived from an EMBL/GenBank/DDBJ whole genome shotgun (WGS) entry which is preliminary data.</text>
</comment>
<dbReference type="InterPro" id="IPR017946">
    <property type="entry name" value="PLC-like_Pdiesterase_TIM-brl"/>
</dbReference>
<protein>
    <submittedName>
        <fullName evidence="2">Putative glycerophosphoryl diester phosphodiesterase 1</fullName>
        <ecNumber evidence="2">3.1.4.46</ecNumber>
    </submittedName>
</protein>
<dbReference type="Gene3D" id="3.20.20.190">
    <property type="entry name" value="Phosphatidylinositol (PI) phosphodiesterase"/>
    <property type="match status" value="1"/>
</dbReference>
<dbReference type="STRING" id="1194083.BN12_3080004"/>
<sequence>MSASVAGNAAVRPLVIAHRGASRDEPEHTLAAYSRAVADGADGLECDVRLTADGHLVCVHDRRVNRTSNGAGVVSTLELAQLEALDWGSWKALAPGDEPEAPYRDRNMLLTLNRFLTMVTEVDRPLVTLVETKHPSRHGGKVEKALSLALARFGLDGRDSLHSTKVMSFSHLALQRMRSLNPDVELVQLLEYFPVWMRDGSLPKGVTTIGITPGILRRAARAVRRQQANGHQVYVWTVDEADDVSRCLDAGVDAIITNRPRFVMDQIATSG</sequence>
<gene>
    <name evidence="2" type="primary">glpQ</name>
    <name evidence="2" type="ORF">BN12_3080004</name>
</gene>
<dbReference type="PROSITE" id="PS51704">
    <property type="entry name" value="GP_PDE"/>
    <property type="match status" value="1"/>
</dbReference>
<dbReference type="AlphaFoldDB" id="A0A077LXH8"/>
<proteinExistence type="predicted"/>
<dbReference type="PANTHER" id="PTHR46211">
    <property type="entry name" value="GLYCEROPHOSPHORYL DIESTER PHOSPHODIESTERASE"/>
    <property type="match status" value="1"/>
</dbReference>
<evidence type="ECO:0000313" key="3">
    <source>
        <dbReference type="Proteomes" id="UP000035721"/>
    </source>
</evidence>
<dbReference type="Pfam" id="PF03009">
    <property type="entry name" value="GDPD"/>
    <property type="match status" value="1"/>
</dbReference>
<evidence type="ECO:0000259" key="1">
    <source>
        <dbReference type="PROSITE" id="PS51704"/>
    </source>
</evidence>
<keyword evidence="2" id="KW-0378">Hydrolase</keyword>
<name>A0A077LXH8_9MICO</name>
<reference evidence="2 3" key="1">
    <citation type="journal article" date="2013" name="ISME J.">
        <title>A metabolic model for members of the genus Tetrasphaera involved in enhanced biological phosphorus removal.</title>
        <authorList>
            <person name="Kristiansen R."/>
            <person name="Nguyen H.T.T."/>
            <person name="Saunders A.M."/>
            <person name="Nielsen J.L."/>
            <person name="Wimmer R."/>
            <person name="Le V.Q."/>
            <person name="McIlroy S.J."/>
            <person name="Petrovski S."/>
            <person name="Seviour R.J."/>
            <person name="Calteau A."/>
            <person name="Nielsen K.L."/>
            <person name="Nielsen P.H."/>
        </authorList>
    </citation>
    <scope>NUCLEOTIDE SEQUENCE [LARGE SCALE GENOMIC DNA]</scope>
    <source>
        <strain evidence="2 3">T1-X7</strain>
    </source>
</reference>
<dbReference type="GO" id="GO:0008889">
    <property type="term" value="F:glycerophosphodiester phosphodiesterase activity"/>
    <property type="evidence" value="ECO:0007669"/>
    <property type="project" value="UniProtKB-EC"/>
</dbReference>
<dbReference type="RefSeq" id="WP_200901267.1">
    <property type="nucleotide sequence ID" value="NZ_HF570958.1"/>
</dbReference>
<dbReference type="GO" id="GO:0006629">
    <property type="term" value="P:lipid metabolic process"/>
    <property type="evidence" value="ECO:0007669"/>
    <property type="project" value="InterPro"/>
</dbReference>
<dbReference type="Proteomes" id="UP000035721">
    <property type="component" value="Unassembled WGS sequence"/>
</dbReference>
<dbReference type="InterPro" id="IPR030395">
    <property type="entry name" value="GP_PDE_dom"/>
</dbReference>
<dbReference type="EMBL" id="CAJB01000233">
    <property type="protein sequence ID" value="CCH78608.1"/>
    <property type="molecule type" value="Genomic_DNA"/>
</dbReference>
<dbReference type="SUPFAM" id="SSF51695">
    <property type="entry name" value="PLC-like phosphodiesterases"/>
    <property type="match status" value="1"/>
</dbReference>
<feature type="domain" description="GP-PDE" evidence="1">
    <location>
        <begin position="13"/>
        <end position="267"/>
    </location>
</feature>
<dbReference type="EC" id="3.1.4.46" evidence="2"/>
<accession>A0A077LXH8</accession>
<dbReference type="PANTHER" id="PTHR46211:SF13">
    <property type="entry name" value="GLYCEROPHOSPHODIESTER PHOSPHODIESTERASE 1-RELATED"/>
    <property type="match status" value="1"/>
</dbReference>